<dbReference type="InterPro" id="IPR001077">
    <property type="entry name" value="COMT_C"/>
</dbReference>
<name>A0A1L7X4Z3_9HELO</name>
<dbReference type="AlphaFoldDB" id="A0A1L7X4Z3"/>
<gene>
    <name evidence="6" type="ORF">PAC_09986</name>
</gene>
<keyword evidence="7" id="KW-1185">Reference proteome</keyword>
<dbReference type="Gene3D" id="3.40.50.150">
    <property type="entry name" value="Vaccinia Virus protein VP39"/>
    <property type="match status" value="1"/>
</dbReference>
<dbReference type="PANTHER" id="PTHR43712:SF2">
    <property type="entry name" value="O-METHYLTRANSFERASE CICE"/>
    <property type="match status" value="1"/>
</dbReference>
<dbReference type="Proteomes" id="UP000184330">
    <property type="component" value="Unassembled WGS sequence"/>
</dbReference>
<dbReference type="Pfam" id="PF08100">
    <property type="entry name" value="Dimerisation"/>
    <property type="match status" value="1"/>
</dbReference>
<evidence type="ECO:0000259" key="4">
    <source>
        <dbReference type="Pfam" id="PF00891"/>
    </source>
</evidence>
<dbReference type="PROSITE" id="PS51683">
    <property type="entry name" value="SAM_OMT_II"/>
    <property type="match status" value="1"/>
</dbReference>
<dbReference type="InterPro" id="IPR012967">
    <property type="entry name" value="COMT_dimerisation"/>
</dbReference>
<dbReference type="GO" id="GO:0032259">
    <property type="term" value="P:methylation"/>
    <property type="evidence" value="ECO:0007669"/>
    <property type="project" value="UniProtKB-KW"/>
</dbReference>
<evidence type="ECO:0000259" key="5">
    <source>
        <dbReference type="Pfam" id="PF08100"/>
    </source>
</evidence>
<dbReference type="InterPro" id="IPR036390">
    <property type="entry name" value="WH_DNA-bd_sf"/>
</dbReference>
<protein>
    <submittedName>
        <fullName evidence="6">Uncharacterized protein</fullName>
    </submittedName>
</protein>
<dbReference type="SUPFAM" id="SSF53335">
    <property type="entry name" value="S-adenosyl-L-methionine-dependent methyltransferases"/>
    <property type="match status" value="1"/>
</dbReference>
<dbReference type="GO" id="GO:0046983">
    <property type="term" value="F:protein dimerization activity"/>
    <property type="evidence" value="ECO:0007669"/>
    <property type="project" value="InterPro"/>
</dbReference>
<dbReference type="Gene3D" id="1.10.10.10">
    <property type="entry name" value="Winged helix-like DNA-binding domain superfamily/Winged helix DNA-binding domain"/>
    <property type="match status" value="1"/>
</dbReference>
<sequence length="425" mass="46297">MSGPPSAPRGGPMSLPPFQPNVESLYLLSNLIQEAIHQFETSPSPKEKATALQSIQTASTKLSCLTTPLPQQFMQMNFGPNLNVAVRIALEMSLFEALRMSGSPLTCSSIASKTSSDPEFVLRISRVLAAFEILQESQDEKGEVAYAHTMVSRFLTAPPAKAGAKRLFDNMFQAQANSASGYYKEHELHSPNDPKNTAFTFAHGEKDKGIFDILEERPERMKLFNDAMTVTVQFGLKELAGCYPWGSLGANEDGIVLVDVGGGKGHVVKELKESTEAFKGKGKLVLQDMKVVLDGGVVVDDEAELMPYDFLTEEQPIKGANYFFKAIFHDWPDPSCLQILKNLKPAMIPTSANPTPKLLIIDLVLPDHSPPPGLVLRDINMLVIGGKERSLSQWEKLLGEGGFKIIGVHGQDGMPVGSVVECVLA</sequence>
<dbReference type="OrthoDB" id="2410195at2759"/>
<evidence type="ECO:0000256" key="3">
    <source>
        <dbReference type="ARBA" id="ARBA00022691"/>
    </source>
</evidence>
<evidence type="ECO:0000256" key="1">
    <source>
        <dbReference type="ARBA" id="ARBA00022603"/>
    </source>
</evidence>
<keyword evidence="3" id="KW-0949">S-adenosyl-L-methionine</keyword>
<dbReference type="GO" id="GO:0008171">
    <property type="term" value="F:O-methyltransferase activity"/>
    <property type="evidence" value="ECO:0007669"/>
    <property type="project" value="InterPro"/>
</dbReference>
<keyword evidence="1" id="KW-0489">Methyltransferase</keyword>
<evidence type="ECO:0000256" key="2">
    <source>
        <dbReference type="ARBA" id="ARBA00022679"/>
    </source>
</evidence>
<organism evidence="6 7">
    <name type="scientific">Phialocephala subalpina</name>
    <dbReference type="NCBI Taxonomy" id="576137"/>
    <lineage>
        <taxon>Eukaryota</taxon>
        <taxon>Fungi</taxon>
        <taxon>Dikarya</taxon>
        <taxon>Ascomycota</taxon>
        <taxon>Pezizomycotina</taxon>
        <taxon>Leotiomycetes</taxon>
        <taxon>Helotiales</taxon>
        <taxon>Mollisiaceae</taxon>
        <taxon>Phialocephala</taxon>
        <taxon>Phialocephala fortinii species complex</taxon>
    </lineage>
</organism>
<dbReference type="SUPFAM" id="SSF46785">
    <property type="entry name" value="Winged helix' DNA-binding domain"/>
    <property type="match status" value="1"/>
</dbReference>
<proteinExistence type="predicted"/>
<reference evidence="6 7" key="1">
    <citation type="submission" date="2016-03" db="EMBL/GenBank/DDBJ databases">
        <authorList>
            <person name="Ploux O."/>
        </authorList>
    </citation>
    <scope>NUCLEOTIDE SEQUENCE [LARGE SCALE GENOMIC DNA]</scope>
    <source>
        <strain evidence="6 7">UAMH 11012</strain>
    </source>
</reference>
<keyword evidence="2" id="KW-0808">Transferase</keyword>
<dbReference type="EMBL" id="FJOG01000015">
    <property type="protein sequence ID" value="CZR60091.1"/>
    <property type="molecule type" value="Genomic_DNA"/>
</dbReference>
<feature type="domain" description="O-methyltransferase C-terminal" evidence="4">
    <location>
        <begin position="197"/>
        <end position="404"/>
    </location>
</feature>
<dbReference type="InterPro" id="IPR029063">
    <property type="entry name" value="SAM-dependent_MTases_sf"/>
</dbReference>
<dbReference type="InterPro" id="IPR016461">
    <property type="entry name" value="COMT-like"/>
</dbReference>
<evidence type="ECO:0000313" key="6">
    <source>
        <dbReference type="EMBL" id="CZR60091.1"/>
    </source>
</evidence>
<dbReference type="Pfam" id="PF00891">
    <property type="entry name" value="Methyltransf_2"/>
    <property type="match status" value="1"/>
</dbReference>
<dbReference type="InterPro" id="IPR036388">
    <property type="entry name" value="WH-like_DNA-bd_sf"/>
</dbReference>
<feature type="domain" description="O-methyltransferase dimerisation" evidence="5">
    <location>
        <begin position="83"/>
        <end position="156"/>
    </location>
</feature>
<dbReference type="PANTHER" id="PTHR43712">
    <property type="entry name" value="PUTATIVE (AFU_ORTHOLOGUE AFUA_4G14580)-RELATED"/>
    <property type="match status" value="1"/>
</dbReference>
<evidence type="ECO:0000313" key="7">
    <source>
        <dbReference type="Proteomes" id="UP000184330"/>
    </source>
</evidence>
<accession>A0A1L7X4Z3</accession>